<protein>
    <recommendedName>
        <fullName evidence="1">PIN domain-containing protein</fullName>
    </recommendedName>
</protein>
<dbReference type="Proteomes" id="UP000177092">
    <property type="component" value="Unassembled WGS sequence"/>
</dbReference>
<comment type="caution">
    <text evidence="2">The sequence shown here is derived from an EMBL/GenBank/DDBJ whole genome shotgun (WGS) entry which is preliminary data.</text>
</comment>
<dbReference type="InterPro" id="IPR002716">
    <property type="entry name" value="PIN_dom"/>
</dbReference>
<dbReference type="Gene3D" id="3.40.50.1010">
    <property type="entry name" value="5'-nuclease"/>
    <property type="match status" value="1"/>
</dbReference>
<dbReference type="EMBL" id="MFJN01000069">
    <property type="protein sequence ID" value="OGG19822.1"/>
    <property type="molecule type" value="Genomic_DNA"/>
</dbReference>
<dbReference type="GO" id="GO:0004521">
    <property type="term" value="F:RNA endonuclease activity"/>
    <property type="evidence" value="ECO:0007669"/>
    <property type="project" value="InterPro"/>
</dbReference>
<dbReference type="AlphaFoldDB" id="A0A1F6A5S6"/>
<sequence length="133" mass="15135">MIFVDTSAWFAIYNPSDSHHQQSLKIAKSLQDQNIARVTSNIIITETLTLISMRVGKKEALTLGNMYTASNLQVVFTDQELHQKAWEIFQSIKDKDVSFADCSSFAVMEALGIKKAFSFDEDFKRYGFKLLEV</sequence>
<dbReference type="GO" id="GO:0016075">
    <property type="term" value="P:rRNA catabolic process"/>
    <property type="evidence" value="ECO:0007669"/>
    <property type="project" value="TreeGrafter"/>
</dbReference>
<proteinExistence type="predicted"/>
<reference evidence="2 3" key="1">
    <citation type="journal article" date="2016" name="Nat. Commun.">
        <title>Thousands of microbial genomes shed light on interconnected biogeochemical processes in an aquifer system.</title>
        <authorList>
            <person name="Anantharaman K."/>
            <person name="Brown C.T."/>
            <person name="Hug L.A."/>
            <person name="Sharon I."/>
            <person name="Castelle C.J."/>
            <person name="Probst A.J."/>
            <person name="Thomas B.C."/>
            <person name="Singh A."/>
            <person name="Wilkins M.J."/>
            <person name="Karaoz U."/>
            <person name="Brodie E.L."/>
            <person name="Williams K.H."/>
            <person name="Hubbard S.S."/>
            <person name="Banfield J.F."/>
        </authorList>
    </citation>
    <scope>NUCLEOTIDE SEQUENCE [LARGE SCALE GENOMIC DNA]</scope>
</reference>
<organism evidence="2 3">
    <name type="scientific">Candidatus Gottesmanbacteria bacterium RIFCSPHIGHO2_02_FULL_40_13</name>
    <dbReference type="NCBI Taxonomy" id="1798384"/>
    <lineage>
        <taxon>Bacteria</taxon>
        <taxon>Candidatus Gottesmaniibacteriota</taxon>
    </lineage>
</organism>
<name>A0A1F6A5S6_9BACT</name>
<dbReference type="SUPFAM" id="SSF88723">
    <property type="entry name" value="PIN domain-like"/>
    <property type="match status" value="1"/>
</dbReference>
<dbReference type="PANTHER" id="PTHR42188">
    <property type="entry name" value="23S RRNA-SPECIFIC ENDONUCLEASE VAPC20"/>
    <property type="match status" value="1"/>
</dbReference>
<evidence type="ECO:0000313" key="3">
    <source>
        <dbReference type="Proteomes" id="UP000177092"/>
    </source>
</evidence>
<dbReference type="PANTHER" id="PTHR42188:SF1">
    <property type="entry name" value="23S RRNA-SPECIFIC ENDONUCLEASE VAPC20"/>
    <property type="match status" value="1"/>
</dbReference>
<dbReference type="InterPro" id="IPR029060">
    <property type="entry name" value="PIN-like_dom_sf"/>
</dbReference>
<dbReference type="InterPro" id="IPR039018">
    <property type="entry name" value="VapC20-like"/>
</dbReference>
<evidence type="ECO:0000259" key="1">
    <source>
        <dbReference type="Pfam" id="PF01850"/>
    </source>
</evidence>
<gene>
    <name evidence="2" type="ORF">A3D03_01005</name>
</gene>
<feature type="domain" description="PIN" evidence="1">
    <location>
        <begin position="2"/>
        <end position="128"/>
    </location>
</feature>
<accession>A0A1F6A5S6</accession>
<dbReference type="STRING" id="1798384.A3D03_01005"/>
<dbReference type="Pfam" id="PF01850">
    <property type="entry name" value="PIN"/>
    <property type="match status" value="1"/>
</dbReference>
<evidence type="ECO:0000313" key="2">
    <source>
        <dbReference type="EMBL" id="OGG19822.1"/>
    </source>
</evidence>